<reference evidence="5" key="1">
    <citation type="submission" date="2016-06" db="UniProtKB">
        <authorList>
            <consortium name="WormBaseParasite"/>
        </authorList>
    </citation>
    <scope>IDENTIFICATION</scope>
</reference>
<comment type="similarity">
    <text evidence="1">Belongs to the DOCK family.</text>
</comment>
<sequence length="89" mass="9937">MSFEMNSSVQGTQHCPLVNCTDDQMARSPEFKMTMPLHVTAEHHLLFRFYHVSVDAAGSLTMRDKPLGKKPMESSTGYAWLPLLGPNGK</sequence>
<accession>A0A183ATJ6</accession>
<proteinExistence type="inferred from homology"/>
<feature type="domain" description="C2 DOCK-type" evidence="2">
    <location>
        <begin position="1"/>
        <end position="89"/>
    </location>
</feature>
<dbReference type="InterPro" id="IPR027007">
    <property type="entry name" value="C2_DOCK-type_domain"/>
</dbReference>
<dbReference type="EMBL" id="UZAN01048814">
    <property type="protein sequence ID" value="VDP86811.1"/>
    <property type="molecule type" value="Genomic_DNA"/>
</dbReference>
<dbReference type="PANTHER" id="PTHR23317">
    <property type="entry name" value="DEDICATOR OF CYTOKINESIS DOCK"/>
    <property type="match status" value="1"/>
</dbReference>
<dbReference type="InterPro" id="IPR026791">
    <property type="entry name" value="DOCK"/>
</dbReference>
<dbReference type="OrthoDB" id="47328at2759"/>
<protein>
    <submittedName>
        <fullName evidence="5">C2 DOCK-type domain-containing protein</fullName>
    </submittedName>
</protein>
<evidence type="ECO:0000313" key="5">
    <source>
        <dbReference type="WBParaSite" id="ECPE_0001031301-mRNA-1"/>
    </source>
</evidence>
<dbReference type="InterPro" id="IPR035892">
    <property type="entry name" value="C2_domain_sf"/>
</dbReference>
<dbReference type="Gene3D" id="2.60.40.150">
    <property type="entry name" value="C2 domain"/>
    <property type="match status" value="1"/>
</dbReference>
<dbReference type="PROSITE" id="PS51650">
    <property type="entry name" value="C2_DOCK"/>
    <property type="match status" value="1"/>
</dbReference>
<gene>
    <name evidence="3" type="ORF">ECPE_LOCUS10281</name>
</gene>
<dbReference type="Pfam" id="PF14429">
    <property type="entry name" value="DOCK-C2"/>
    <property type="match status" value="1"/>
</dbReference>
<dbReference type="WBParaSite" id="ECPE_0001031301-mRNA-1">
    <property type="protein sequence ID" value="ECPE_0001031301-mRNA-1"/>
    <property type="gene ID" value="ECPE_0001031301"/>
</dbReference>
<dbReference type="GO" id="GO:0005085">
    <property type="term" value="F:guanyl-nucleotide exchange factor activity"/>
    <property type="evidence" value="ECO:0007669"/>
    <property type="project" value="InterPro"/>
</dbReference>
<name>A0A183ATJ6_9TREM</name>
<reference evidence="3 4" key="2">
    <citation type="submission" date="2018-11" db="EMBL/GenBank/DDBJ databases">
        <authorList>
            <consortium name="Pathogen Informatics"/>
        </authorList>
    </citation>
    <scope>NUCLEOTIDE SEQUENCE [LARGE SCALE GENOMIC DNA]</scope>
    <source>
        <strain evidence="3 4">Egypt</strain>
    </source>
</reference>
<organism evidence="5">
    <name type="scientific">Echinostoma caproni</name>
    <dbReference type="NCBI Taxonomy" id="27848"/>
    <lineage>
        <taxon>Eukaryota</taxon>
        <taxon>Metazoa</taxon>
        <taxon>Spiralia</taxon>
        <taxon>Lophotrochozoa</taxon>
        <taxon>Platyhelminthes</taxon>
        <taxon>Trematoda</taxon>
        <taxon>Digenea</taxon>
        <taxon>Plagiorchiida</taxon>
        <taxon>Echinostomata</taxon>
        <taxon>Echinostomatoidea</taxon>
        <taxon>Echinostomatidae</taxon>
        <taxon>Echinostoma</taxon>
    </lineage>
</organism>
<dbReference type="AlphaFoldDB" id="A0A183ATJ6"/>
<evidence type="ECO:0000313" key="4">
    <source>
        <dbReference type="Proteomes" id="UP000272942"/>
    </source>
</evidence>
<dbReference type="Proteomes" id="UP000272942">
    <property type="component" value="Unassembled WGS sequence"/>
</dbReference>
<dbReference type="GO" id="GO:0007264">
    <property type="term" value="P:small GTPase-mediated signal transduction"/>
    <property type="evidence" value="ECO:0007669"/>
    <property type="project" value="InterPro"/>
</dbReference>
<keyword evidence="4" id="KW-1185">Reference proteome</keyword>
<dbReference type="PANTHER" id="PTHR23317:SF26">
    <property type="entry name" value="ZIZIMIN, ISOFORM K"/>
    <property type="match status" value="1"/>
</dbReference>
<evidence type="ECO:0000259" key="2">
    <source>
        <dbReference type="PROSITE" id="PS51650"/>
    </source>
</evidence>
<evidence type="ECO:0000256" key="1">
    <source>
        <dbReference type="PROSITE-ProRule" id="PRU00983"/>
    </source>
</evidence>
<evidence type="ECO:0000313" key="3">
    <source>
        <dbReference type="EMBL" id="VDP86811.1"/>
    </source>
</evidence>